<protein>
    <submittedName>
        <fullName evidence="1">Uncharacterized protein</fullName>
    </submittedName>
</protein>
<organism evidence="1 2">
    <name type="scientific">Deinococcus wulumuqiensis</name>
    <dbReference type="NCBI Taxonomy" id="980427"/>
    <lineage>
        <taxon>Bacteria</taxon>
        <taxon>Thermotogati</taxon>
        <taxon>Deinococcota</taxon>
        <taxon>Deinococci</taxon>
        <taxon>Deinococcales</taxon>
        <taxon>Deinococcaceae</taxon>
        <taxon>Deinococcus</taxon>
    </lineage>
</organism>
<dbReference type="AlphaFoldDB" id="A0A345IFG3"/>
<evidence type="ECO:0000313" key="1">
    <source>
        <dbReference type="EMBL" id="AXG98435.1"/>
    </source>
</evidence>
<dbReference type="KEGG" id="dwu:DVJ83_03790"/>
<dbReference type="PANTHER" id="PTHR36124:SF1">
    <property type="entry name" value="ER-BOUND OXYGENASE MPAB_MPAB'_RUBBER OXYGENASE CATALYTIC DOMAIN-CONTAINING PROTEIN"/>
    <property type="match status" value="1"/>
</dbReference>
<evidence type="ECO:0000313" key="2">
    <source>
        <dbReference type="Proteomes" id="UP000253744"/>
    </source>
</evidence>
<dbReference type="PANTHER" id="PTHR36124">
    <property type="match status" value="1"/>
</dbReference>
<dbReference type="RefSeq" id="WP_114671453.1">
    <property type="nucleotide sequence ID" value="NZ_CP031158.1"/>
</dbReference>
<dbReference type="GO" id="GO:0016491">
    <property type="term" value="F:oxidoreductase activity"/>
    <property type="evidence" value="ECO:0007669"/>
    <property type="project" value="InterPro"/>
</dbReference>
<dbReference type="Proteomes" id="UP000253744">
    <property type="component" value="Chromosome"/>
</dbReference>
<name>A0A345IFG3_9DEIO</name>
<dbReference type="EMBL" id="CP031158">
    <property type="protein sequence ID" value="AXG98435.1"/>
    <property type="molecule type" value="Genomic_DNA"/>
</dbReference>
<proteinExistence type="predicted"/>
<reference evidence="1 2" key="1">
    <citation type="submission" date="2018-07" db="EMBL/GenBank/DDBJ databases">
        <title>Complete Genome and Methylome Analysis of Deinococcus wulumuqiensis NEB 479.</title>
        <authorList>
            <person name="Fomenkov A."/>
            <person name="Luyten Y."/>
            <person name="Vincze T."/>
            <person name="Anton B.P."/>
            <person name="Clark T."/>
            <person name="Roberts R.J."/>
            <person name="Morgan R.D."/>
        </authorList>
    </citation>
    <scope>NUCLEOTIDE SEQUENCE [LARGE SCALE GENOMIC DNA]</scope>
    <source>
        <strain evidence="1 2">NEB 479</strain>
    </source>
</reference>
<gene>
    <name evidence="1" type="ORF">DVJ83_03790</name>
</gene>
<sequence length="169" mass="18627">MKDRSYYQRANAKLNPDTDYLQIFQNLTFHDFPWDMNQALNLALFRTYGVPSIGSLLLRTRQLTEHTQKRYDDPGKLARTLVRGALRLRAEVVKLLPPKESVAFFSEGNVKSYPNGFRIEELGTFKHPKPGEAGLNGAGLNGAGPNLGAGCPFPHGMTGAQDGHKGAEA</sequence>
<accession>A0A345IFG3</accession>
<dbReference type="InterPro" id="IPR046366">
    <property type="entry name" value="MPAB"/>
</dbReference>